<feature type="compositionally biased region" description="Basic residues" evidence="1">
    <location>
        <begin position="301"/>
        <end position="311"/>
    </location>
</feature>
<dbReference type="SUPFAM" id="SSF48452">
    <property type="entry name" value="TPR-like"/>
    <property type="match status" value="1"/>
</dbReference>
<dbReference type="InterPro" id="IPR019734">
    <property type="entry name" value="TPR_rpt"/>
</dbReference>
<keyword evidence="3" id="KW-1185">Reference proteome</keyword>
<evidence type="ECO:0000256" key="1">
    <source>
        <dbReference type="SAM" id="MobiDB-lite"/>
    </source>
</evidence>
<dbReference type="EMBL" id="PKPP01005907">
    <property type="protein sequence ID" value="PWA58382.1"/>
    <property type="molecule type" value="Genomic_DNA"/>
</dbReference>
<evidence type="ECO:0000313" key="3">
    <source>
        <dbReference type="Proteomes" id="UP000245207"/>
    </source>
</evidence>
<dbReference type="PANTHER" id="PTHR47337">
    <property type="entry name" value="TETRATRICOPEPTIDE REPEAT (TPR)-LIKE SUPERFAMILY PROTEIN"/>
    <property type="match status" value="1"/>
</dbReference>
<dbReference type="Proteomes" id="UP000245207">
    <property type="component" value="Unassembled WGS sequence"/>
</dbReference>
<feature type="region of interest" description="Disordered" evidence="1">
    <location>
        <begin position="296"/>
        <end position="331"/>
    </location>
</feature>
<feature type="region of interest" description="Disordered" evidence="1">
    <location>
        <begin position="345"/>
        <end position="364"/>
    </location>
</feature>
<dbReference type="PANTHER" id="PTHR47337:SF1">
    <property type="entry name" value="TETRATRICOPEPTIDE REPEAT (TPR)-LIKE SUPERFAMILY PROTEIN"/>
    <property type="match status" value="1"/>
</dbReference>
<dbReference type="SMART" id="SM00028">
    <property type="entry name" value="TPR"/>
    <property type="match status" value="2"/>
</dbReference>
<organism evidence="2 3">
    <name type="scientific">Artemisia annua</name>
    <name type="common">Sweet wormwood</name>
    <dbReference type="NCBI Taxonomy" id="35608"/>
    <lineage>
        <taxon>Eukaryota</taxon>
        <taxon>Viridiplantae</taxon>
        <taxon>Streptophyta</taxon>
        <taxon>Embryophyta</taxon>
        <taxon>Tracheophyta</taxon>
        <taxon>Spermatophyta</taxon>
        <taxon>Magnoliopsida</taxon>
        <taxon>eudicotyledons</taxon>
        <taxon>Gunneridae</taxon>
        <taxon>Pentapetalae</taxon>
        <taxon>asterids</taxon>
        <taxon>campanulids</taxon>
        <taxon>Asterales</taxon>
        <taxon>Asteraceae</taxon>
        <taxon>Asteroideae</taxon>
        <taxon>Anthemideae</taxon>
        <taxon>Artemisiinae</taxon>
        <taxon>Artemisia</taxon>
    </lineage>
</organism>
<accession>A0A2U1MB09</accession>
<dbReference type="AlphaFoldDB" id="A0A2U1MB09"/>
<name>A0A2U1MB09_ARTAN</name>
<reference evidence="2 3" key="1">
    <citation type="journal article" date="2018" name="Mol. Plant">
        <title>The genome of Artemisia annua provides insight into the evolution of Asteraceae family and artemisinin biosynthesis.</title>
        <authorList>
            <person name="Shen Q."/>
            <person name="Zhang L."/>
            <person name="Liao Z."/>
            <person name="Wang S."/>
            <person name="Yan T."/>
            <person name="Shi P."/>
            <person name="Liu M."/>
            <person name="Fu X."/>
            <person name="Pan Q."/>
            <person name="Wang Y."/>
            <person name="Lv Z."/>
            <person name="Lu X."/>
            <person name="Zhang F."/>
            <person name="Jiang W."/>
            <person name="Ma Y."/>
            <person name="Chen M."/>
            <person name="Hao X."/>
            <person name="Li L."/>
            <person name="Tang Y."/>
            <person name="Lv G."/>
            <person name="Zhou Y."/>
            <person name="Sun X."/>
            <person name="Brodelius P.E."/>
            <person name="Rose J.K.C."/>
            <person name="Tang K."/>
        </authorList>
    </citation>
    <scope>NUCLEOTIDE SEQUENCE [LARGE SCALE GENOMIC DNA]</scope>
    <source>
        <strain evidence="3">cv. Huhao1</strain>
        <tissue evidence="2">Leaf</tissue>
    </source>
</reference>
<dbReference type="InterPro" id="IPR011990">
    <property type="entry name" value="TPR-like_helical_dom_sf"/>
</dbReference>
<sequence length="663" mass="74383">MLLNSLNHVSFYIYILLIEDNTLWCKVIRSIHGPQGGLHDASLIRSKSGPWYRIAKLKEDLLNDYGINLPLIFKKKIGNGESTRFWLDNWLGGPTLKETFPHIFRLDNQPNCLVCDRVPDTTNGPSDANTLSPNTPVHSSNIMIEDLASKETSLFLKDKESALELKIKGNGCALRVAPRDVDDMGKNLVAMLYVNRAAVLQKMGLLVESLQDCNQALAISRSYSKAWYRRGKANTSMGNYNDAVCDLKISLCTEQSLSGKRQIEGELKLIVAQHNGKDFPPYVANYKDSVTNGPNMEAFKHKSNTKVKKERKLSSAHQDQKVRKEHRKRHNCKMKSKIRNLRVEKTTSERVLKEKENEKEERKQSGLLGIEKDGSSIWYIGYRRGKANTSMGNYNDAVCDLKISLCTEQSLSGKRQIEGELKLIVAQHNGKDFPPYVANYKDSVTNDQPQQIQLQCVSTETKGRGMVSLTDVPQATLLHSEEPYAAIVSKHCRETHCHFCFSELLADIVPCPSCSMALYCSQVCQIHARGQDLQHDTKNHEIGIELSSDLEKYVANVTEATVNDVNIKQNAEHRHECGVNWPAALPAEIVLAGWVIVKSIEQHGKFGQSSTIVDLDLCHNYIQLDSEAKLELHISSIVLLKCLHNCYGLNVPLNGDTISQSNL</sequence>
<comment type="caution">
    <text evidence="2">The sequence shown here is derived from an EMBL/GenBank/DDBJ whole genome shotgun (WGS) entry which is preliminary data.</text>
</comment>
<dbReference type="SUPFAM" id="SSF144232">
    <property type="entry name" value="HIT/MYND zinc finger-like"/>
    <property type="match status" value="1"/>
</dbReference>
<evidence type="ECO:0000313" key="2">
    <source>
        <dbReference type="EMBL" id="PWA58382.1"/>
    </source>
</evidence>
<protein>
    <submittedName>
        <fullName evidence="2">Tetratricopeptide repeat (TPR)-like superfamily protein</fullName>
    </submittedName>
</protein>
<dbReference type="Gene3D" id="1.25.40.10">
    <property type="entry name" value="Tetratricopeptide repeat domain"/>
    <property type="match status" value="1"/>
</dbReference>
<dbReference type="STRING" id="35608.A0A2U1MB09"/>
<gene>
    <name evidence="2" type="ORF">CTI12_AA399050</name>
</gene>
<dbReference type="OrthoDB" id="1926212at2759"/>
<proteinExistence type="predicted"/>